<reference evidence="3" key="2">
    <citation type="journal article" date="2023" name="IMA Fungus">
        <title>Comparative genomic study of the Penicillium genus elucidates a diverse pangenome and 15 lateral gene transfer events.</title>
        <authorList>
            <person name="Petersen C."/>
            <person name="Sorensen T."/>
            <person name="Nielsen M.R."/>
            <person name="Sondergaard T.E."/>
            <person name="Sorensen J.L."/>
            <person name="Fitzpatrick D.A."/>
            <person name="Frisvad J.C."/>
            <person name="Nielsen K.L."/>
        </authorList>
    </citation>
    <scope>NUCLEOTIDE SEQUENCE</scope>
    <source>
        <strain evidence="3">IBT 29677</strain>
    </source>
</reference>
<keyword evidence="2" id="KW-0732">Signal</keyword>
<dbReference type="Proteomes" id="UP001147747">
    <property type="component" value="Unassembled WGS sequence"/>
</dbReference>
<gene>
    <name evidence="3" type="ORF">N7509_004302</name>
</gene>
<sequence length="274" mass="30858">MMTRVVKISHWTAFVLMCCQTAACWAWKLYDNVFVVESTHYEKFAYNDLVLARLISARRILWWLFSLEILAWFGYSTFKLYRGQYRSARNAGLFALFGSLIFFALSFAWVIVSIKWVLIEADESWALSSQLALVIFELIFTTAAYLGILLTCIKLAVLGDDLDDKAYAPAIWTEDEADKTDRNIPQDVSRPVSPIDEESGYACPVYEKSPMELESSPVTYTAVGSNTFAEMEGSSNTVVEMEGSSQRVVEMEGSTHQVVEADAGVYDFPKAEKA</sequence>
<feature type="transmembrane region" description="Helical" evidence="1">
    <location>
        <begin position="93"/>
        <end position="119"/>
    </location>
</feature>
<keyword evidence="1" id="KW-1133">Transmembrane helix</keyword>
<dbReference type="OrthoDB" id="4504921at2759"/>
<keyword evidence="1" id="KW-0472">Membrane</keyword>
<comment type="caution">
    <text evidence="3">The sequence shown here is derived from an EMBL/GenBank/DDBJ whole genome shotgun (WGS) entry which is preliminary data.</text>
</comment>
<evidence type="ECO:0000256" key="1">
    <source>
        <dbReference type="SAM" id="Phobius"/>
    </source>
</evidence>
<evidence type="ECO:0000313" key="4">
    <source>
        <dbReference type="Proteomes" id="UP001147747"/>
    </source>
</evidence>
<dbReference type="GeneID" id="81367919"/>
<feature type="transmembrane region" description="Helical" evidence="1">
    <location>
        <begin position="60"/>
        <end position="81"/>
    </location>
</feature>
<accession>A0A9W9W6R2</accession>
<proteinExistence type="predicted"/>
<protein>
    <recommendedName>
        <fullName evidence="5">MARVEL domain-containing protein</fullName>
    </recommendedName>
</protein>
<keyword evidence="4" id="KW-1185">Reference proteome</keyword>
<dbReference type="EMBL" id="JAPZBU010000005">
    <property type="protein sequence ID" value="KAJ5404431.1"/>
    <property type="molecule type" value="Genomic_DNA"/>
</dbReference>
<dbReference type="AlphaFoldDB" id="A0A9W9W6R2"/>
<evidence type="ECO:0000256" key="2">
    <source>
        <dbReference type="SAM" id="SignalP"/>
    </source>
</evidence>
<keyword evidence="1" id="KW-0812">Transmembrane</keyword>
<dbReference type="RefSeq" id="XP_056491673.1">
    <property type="nucleotide sequence ID" value="XM_056628939.1"/>
</dbReference>
<feature type="transmembrane region" description="Helical" evidence="1">
    <location>
        <begin position="131"/>
        <end position="157"/>
    </location>
</feature>
<organism evidence="3 4">
    <name type="scientific">Penicillium cosmopolitanum</name>
    <dbReference type="NCBI Taxonomy" id="1131564"/>
    <lineage>
        <taxon>Eukaryota</taxon>
        <taxon>Fungi</taxon>
        <taxon>Dikarya</taxon>
        <taxon>Ascomycota</taxon>
        <taxon>Pezizomycotina</taxon>
        <taxon>Eurotiomycetes</taxon>
        <taxon>Eurotiomycetidae</taxon>
        <taxon>Eurotiales</taxon>
        <taxon>Aspergillaceae</taxon>
        <taxon>Penicillium</taxon>
    </lineage>
</organism>
<feature type="chain" id="PRO_5040922857" description="MARVEL domain-containing protein" evidence="2">
    <location>
        <begin position="27"/>
        <end position="274"/>
    </location>
</feature>
<evidence type="ECO:0000313" key="3">
    <source>
        <dbReference type="EMBL" id="KAJ5404431.1"/>
    </source>
</evidence>
<feature type="signal peptide" evidence="2">
    <location>
        <begin position="1"/>
        <end position="26"/>
    </location>
</feature>
<reference evidence="3" key="1">
    <citation type="submission" date="2022-12" db="EMBL/GenBank/DDBJ databases">
        <authorList>
            <person name="Petersen C."/>
        </authorList>
    </citation>
    <scope>NUCLEOTIDE SEQUENCE</scope>
    <source>
        <strain evidence="3">IBT 29677</strain>
    </source>
</reference>
<evidence type="ECO:0008006" key="5">
    <source>
        <dbReference type="Google" id="ProtNLM"/>
    </source>
</evidence>
<name>A0A9W9W6R2_9EURO</name>